<organism evidence="1 2">
    <name type="scientific">Eumeta variegata</name>
    <name type="common">Bagworm moth</name>
    <name type="synonym">Eumeta japonica</name>
    <dbReference type="NCBI Taxonomy" id="151549"/>
    <lineage>
        <taxon>Eukaryota</taxon>
        <taxon>Metazoa</taxon>
        <taxon>Ecdysozoa</taxon>
        <taxon>Arthropoda</taxon>
        <taxon>Hexapoda</taxon>
        <taxon>Insecta</taxon>
        <taxon>Pterygota</taxon>
        <taxon>Neoptera</taxon>
        <taxon>Endopterygota</taxon>
        <taxon>Lepidoptera</taxon>
        <taxon>Glossata</taxon>
        <taxon>Ditrysia</taxon>
        <taxon>Tineoidea</taxon>
        <taxon>Psychidae</taxon>
        <taxon>Oiketicinae</taxon>
        <taxon>Eumeta</taxon>
    </lineage>
</organism>
<sequence>MVKGDNGMKPAHWRKFTKTFKIMLTSRYESDQSGDCGLSPVSGRNIVLRSRSLRTAPSLHLNAMCLGRRVTTSGCDLIDHLDILEYPLFSGFDEAHPFGISSSRAPAAK</sequence>
<evidence type="ECO:0000313" key="2">
    <source>
        <dbReference type="Proteomes" id="UP000299102"/>
    </source>
</evidence>
<comment type="caution">
    <text evidence="1">The sequence shown here is derived from an EMBL/GenBank/DDBJ whole genome shotgun (WGS) entry which is preliminary data.</text>
</comment>
<evidence type="ECO:0000313" key="1">
    <source>
        <dbReference type="EMBL" id="GBP89195.1"/>
    </source>
</evidence>
<reference evidence="1 2" key="1">
    <citation type="journal article" date="2019" name="Commun. Biol.">
        <title>The bagworm genome reveals a unique fibroin gene that provides high tensile strength.</title>
        <authorList>
            <person name="Kono N."/>
            <person name="Nakamura H."/>
            <person name="Ohtoshi R."/>
            <person name="Tomita M."/>
            <person name="Numata K."/>
            <person name="Arakawa K."/>
        </authorList>
    </citation>
    <scope>NUCLEOTIDE SEQUENCE [LARGE SCALE GENOMIC DNA]</scope>
</reference>
<name>A0A4C1ZRH0_EUMVA</name>
<dbReference type="EMBL" id="BGZK01001982">
    <property type="protein sequence ID" value="GBP89195.1"/>
    <property type="molecule type" value="Genomic_DNA"/>
</dbReference>
<protein>
    <submittedName>
        <fullName evidence="1">Uncharacterized protein</fullName>
    </submittedName>
</protein>
<keyword evidence="2" id="KW-1185">Reference proteome</keyword>
<accession>A0A4C1ZRH0</accession>
<proteinExistence type="predicted"/>
<dbReference type="AlphaFoldDB" id="A0A4C1ZRH0"/>
<dbReference type="Proteomes" id="UP000299102">
    <property type="component" value="Unassembled WGS sequence"/>
</dbReference>
<gene>
    <name evidence="1" type="ORF">EVAR_60374_1</name>
</gene>